<reference evidence="1 2" key="1">
    <citation type="submission" date="2019-09" db="EMBL/GenBank/DDBJ databases">
        <title>Chitinophaga ginsengihumi sp. nov., isolated from soil of ginseng rhizosphere.</title>
        <authorList>
            <person name="Lee J."/>
        </authorList>
    </citation>
    <scope>NUCLEOTIDE SEQUENCE [LARGE SCALE GENOMIC DNA]</scope>
    <source>
        <strain evidence="1 2">BN140078</strain>
    </source>
</reference>
<evidence type="ECO:0000313" key="1">
    <source>
        <dbReference type="EMBL" id="KAA2241515.1"/>
    </source>
</evidence>
<dbReference type="InterPro" id="IPR046901">
    <property type="entry name" value="ABC-3C_MC5"/>
</dbReference>
<dbReference type="EMBL" id="VUOC01000003">
    <property type="protein sequence ID" value="KAA2241515.1"/>
    <property type="molecule type" value="Genomic_DNA"/>
</dbReference>
<proteinExistence type="predicted"/>
<dbReference type="Pfam" id="PF20291">
    <property type="entry name" value="MC5"/>
    <property type="match status" value="1"/>
</dbReference>
<dbReference type="RefSeq" id="WP_149839029.1">
    <property type="nucleotide sequence ID" value="NZ_VUOC01000003.1"/>
</dbReference>
<reference evidence="1 2" key="2">
    <citation type="submission" date="2019-09" db="EMBL/GenBank/DDBJ databases">
        <authorList>
            <person name="Jin C."/>
        </authorList>
    </citation>
    <scope>NUCLEOTIDE SEQUENCE [LARGE SCALE GENOMIC DNA]</scope>
    <source>
        <strain evidence="1 2">BN140078</strain>
    </source>
</reference>
<gene>
    <name evidence="1" type="ORF">F0L74_16600</name>
</gene>
<dbReference type="Proteomes" id="UP000324611">
    <property type="component" value="Unassembled WGS sequence"/>
</dbReference>
<sequence length="173" mass="20830">MIVYHPAFDLYHCVYRLLQILTHFDKNEFVELDRLRIWDFYLLFPNQVQKITLRREEEDIRKLINFYITNEKNPYEDILDNRKMFERIKPYQLTAIKCLASYGIINKQYLAENRVTIVSKQLLQSYTSKFEPMTPKERNVIGLMTSHFYQVSMFGPHGLKAKTKLMESKYDAE</sequence>
<name>A0A5B2VR45_9BACT</name>
<organism evidence="1 2">
    <name type="scientific">Chitinophaga agrisoli</name>
    <dbReference type="NCBI Taxonomy" id="2607653"/>
    <lineage>
        <taxon>Bacteria</taxon>
        <taxon>Pseudomonadati</taxon>
        <taxon>Bacteroidota</taxon>
        <taxon>Chitinophagia</taxon>
        <taxon>Chitinophagales</taxon>
        <taxon>Chitinophagaceae</taxon>
        <taxon>Chitinophaga</taxon>
    </lineage>
</organism>
<accession>A0A5B2VR45</accession>
<comment type="caution">
    <text evidence="1">The sequence shown here is derived from an EMBL/GenBank/DDBJ whole genome shotgun (WGS) entry which is preliminary data.</text>
</comment>
<dbReference type="AlphaFoldDB" id="A0A5B2VR45"/>
<protein>
    <submittedName>
        <fullName evidence="1">Uncharacterized protein</fullName>
    </submittedName>
</protein>
<keyword evidence="2" id="KW-1185">Reference proteome</keyword>
<evidence type="ECO:0000313" key="2">
    <source>
        <dbReference type="Proteomes" id="UP000324611"/>
    </source>
</evidence>